<dbReference type="Gene3D" id="3.30.1330.40">
    <property type="entry name" value="RutC-like"/>
    <property type="match status" value="1"/>
</dbReference>
<name>A0A7S0LMX9_9EUKA</name>
<dbReference type="Pfam" id="PF01042">
    <property type="entry name" value="Ribonuc_L-PSP"/>
    <property type="match status" value="1"/>
</dbReference>
<proteinExistence type="predicted"/>
<evidence type="ECO:0000313" key="1">
    <source>
        <dbReference type="EMBL" id="CAD8617537.1"/>
    </source>
</evidence>
<dbReference type="InterPro" id="IPR006175">
    <property type="entry name" value="YjgF/YER057c/UK114"/>
</dbReference>
<gene>
    <name evidence="1" type="ORF">CPEL01642_LOCUS20918</name>
</gene>
<dbReference type="InterPro" id="IPR035959">
    <property type="entry name" value="RutC-like_sf"/>
</dbReference>
<dbReference type="AlphaFoldDB" id="A0A7S0LMX9"/>
<reference evidence="1" key="1">
    <citation type="submission" date="2021-01" db="EMBL/GenBank/DDBJ databases">
        <authorList>
            <person name="Corre E."/>
            <person name="Pelletier E."/>
            <person name="Niang G."/>
            <person name="Scheremetjew M."/>
            <person name="Finn R."/>
            <person name="Kale V."/>
            <person name="Holt S."/>
            <person name="Cochrane G."/>
            <person name="Meng A."/>
            <person name="Brown T."/>
            <person name="Cohen L."/>
        </authorList>
    </citation>
    <scope>NUCLEOTIDE SEQUENCE</scope>
    <source>
        <strain evidence="1">PLY182g</strain>
    </source>
</reference>
<dbReference type="InterPro" id="IPR035709">
    <property type="entry name" value="YoaB-like"/>
</dbReference>
<dbReference type="PANTHER" id="PTHR47328:SF1">
    <property type="entry name" value="RUTC FAMILY PROTEIN YOAB"/>
    <property type="match status" value="1"/>
</dbReference>
<dbReference type="CDD" id="cd06150">
    <property type="entry name" value="YjgF_YER057c_UK114_like_2"/>
    <property type="match status" value="1"/>
</dbReference>
<dbReference type="EMBL" id="HBEY01043669">
    <property type="protein sequence ID" value="CAD8617537.1"/>
    <property type="molecule type" value="Transcribed_RNA"/>
</dbReference>
<organism evidence="1">
    <name type="scientific">Coccolithus braarudii</name>
    <dbReference type="NCBI Taxonomy" id="221442"/>
    <lineage>
        <taxon>Eukaryota</taxon>
        <taxon>Haptista</taxon>
        <taxon>Haptophyta</taxon>
        <taxon>Prymnesiophyceae</taxon>
        <taxon>Coccolithales</taxon>
        <taxon>Coccolithaceae</taxon>
        <taxon>Coccolithus</taxon>
    </lineage>
</organism>
<accession>A0A7S0LMX9</accession>
<sequence>MRRVARQLSVVSSRRAVHLARPLLCTPQTSKEARGISSISRLGTDDPRMSKLVLHNGVVYMSGQTAADGGGSISAQTKAVLSKIDELLAEAKTDKSRLLSATIWLKDINRDFKDMNSVWNDWLDAGNKPVRATVQAEMARPSILVEIQVTAASCV</sequence>
<dbReference type="SUPFAM" id="SSF55298">
    <property type="entry name" value="YjgF-like"/>
    <property type="match status" value="1"/>
</dbReference>
<protein>
    <submittedName>
        <fullName evidence="1">Uncharacterized protein</fullName>
    </submittedName>
</protein>
<dbReference type="PANTHER" id="PTHR47328">
    <property type="match status" value="1"/>
</dbReference>